<name>A0ABP7F0C1_9ACTN</name>
<gene>
    <name evidence="3" type="ORF">GCM10023082_26040</name>
</gene>
<sequence>MSNGPENEPNTTPAHQGGDEGVQGEAHGDGSPRGETAHGDGAGGFAGEETELRMMLRSAVSGIRPADGALAHLRAAVPARRARKRQALVGAAAAALLIGTAVPAFLHVADASDAAGSHLVSAGGDESAATGARPDGGRSGAADSPDGHGPGAHTPSGATAGDPPRPHGAGHATGGRGADGAGTGPVTPPGTAFAMTLPLCSADQLGVTASKSAPTSDGTVYGSFHVLNVSATECTVTGGDSLGLQVSGAADPARISVVRHTAGDPATRLADTPQDPEPVALAPDAAYEVQFAFVPSSTCPAKGDDGSPDPTPSGDAPGQPTSGDSPGTDSGSGSDAGSDGSAGSADKGSSSGLSTQLVEDGDGSTAEGSVSVSHTPEAGVPKAETTIRNACAGTIYKTGPVDIPAA</sequence>
<dbReference type="RefSeq" id="WP_345645624.1">
    <property type="nucleotide sequence ID" value="NZ_BAABEP010000014.1"/>
</dbReference>
<evidence type="ECO:0000256" key="2">
    <source>
        <dbReference type="SAM" id="Phobius"/>
    </source>
</evidence>
<reference evidence="4" key="1">
    <citation type="journal article" date="2019" name="Int. J. Syst. Evol. Microbiol.">
        <title>The Global Catalogue of Microorganisms (GCM) 10K type strain sequencing project: providing services to taxonomists for standard genome sequencing and annotation.</title>
        <authorList>
            <consortium name="The Broad Institute Genomics Platform"/>
            <consortium name="The Broad Institute Genome Sequencing Center for Infectious Disease"/>
            <person name="Wu L."/>
            <person name="Ma J."/>
        </authorList>
    </citation>
    <scope>NUCLEOTIDE SEQUENCE [LARGE SCALE GENOMIC DNA]</scope>
    <source>
        <strain evidence="4">JCM 30846</strain>
    </source>
</reference>
<feature type="region of interest" description="Disordered" evidence="1">
    <location>
        <begin position="118"/>
        <end position="190"/>
    </location>
</feature>
<feature type="compositionally biased region" description="Low complexity" evidence="1">
    <location>
        <begin position="312"/>
        <end position="355"/>
    </location>
</feature>
<comment type="caution">
    <text evidence="3">The sequence shown here is derived from an EMBL/GenBank/DDBJ whole genome shotgun (WGS) entry which is preliminary data.</text>
</comment>
<feature type="transmembrane region" description="Helical" evidence="2">
    <location>
        <begin position="87"/>
        <end position="106"/>
    </location>
</feature>
<keyword evidence="2" id="KW-0472">Membrane</keyword>
<accession>A0ABP7F0C1</accession>
<keyword evidence="2" id="KW-1133">Transmembrane helix</keyword>
<keyword evidence="2" id="KW-0812">Transmembrane</keyword>
<evidence type="ECO:0000313" key="4">
    <source>
        <dbReference type="Proteomes" id="UP001499884"/>
    </source>
</evidence>
<feature type="compositionally biased region" description="Basic and acidic residues" evidence="1">
    <location>
        <begin position="26"/>
        <end position="38"/>
    </location>
</feature>
<feature type="compositionally biased region" description="Polar residues" evidence="1">
    <location>
        <begin position="1"/>
        <end position="14"/>
    </location>
</feature>
<protein>
    <recommendedName>
        <fullName evidence="5">DUF4232 domain-containing protein</fullName>
    </recommendedName>
</protein>
<dbReference type="EMBL" id="BAABEP010000014">
    <property type="protein sequence ID" value="GAA3726862.1"/>
    <property type="molecule type" value="Genomic_DNA"/>
</dbReference>
<keyword evidence="4" id="KW-1185">Reference proteome</keyword>
<evidence type="ECO:0000313" key="3">
    <source>
        <dbReference type="EMBL" id="GAA3726862.1"/>
    </source>
</evidence>
<evidence type="ECO:0008006" key="5">
    <source>
        <dbReference type="Google" id="ProtNLM"/>
    </source>
</evidence>
<feature type="compositionally biased region" description="Gly residues" evidence="1">
    <location>
        <begin position="171"/>
        <end position="183"/>
    </location>
</feature>
<dbReference type="Proteomes" id="UP001499884">
    <property type="component" value="Unassembled WGS sequence"/>
</dbReference>
<evidence type="ECO:0000256" key="1">
    <source>
        <dbReference type="SAM" id="MobiDB-lite"/>
    </source>
</evidence>
<feature type="region of interest" description="Disordered" evidence="1">
    <location>
        <begin position="1"/>
        <end position="45"/>
    </location>
</feature>
<feature type="region of interest" description="Disordered" evidence="1">
    <location>
        <begin position="296"/>
        <end position="384"/>
    </location>
</feature>
<organism evidence="3 4">
    <name type="scientific">Streptomyces tremellae</name>
    <dbReference type="NCBI Taxonomy" id="1124239"/>
    <lineage>
        <taxon>Bacteria</taxon>
        <taxon>Bacillati</taxon>
        <taxon>Actinomycetota</taxon>
        <taxon>Actinomycetes</taxon>
        <taxon>Kitasatosporales</taxon>
        <taxon>Streptomycetaceae</taxon>
        <taxon>Streptomyces</taxon>
    </lineage>
</organism>
<proteinExistence type="predicted"/>